<evidence type="ECO:0000313" key="3">
    <source>
        <dbReference type="Proteomes" id="UP001595528"/>
    </source>
</evidence>
<feature type="region of interest" description="Disordered" evidence="1">
    <location>
        <begin position="1"/>
        <end position="48"/>
    </location>
</feature>
<organism evidence="2 3">
    <name type="scientific">Marinibaculum pumilum</name>
    <dbReference type="NCBI Taxonomy" id="1766165"/>
    <lineage>
        <taxon>Bacteria</taxon>
        <taxon>Pseudomonadati</taxon>
        <taxon>Pseudomonadota</taxon>
        <taxon>Alphaproteobacteria</taxon>
        <taxon>Rhodospirillales</taxon>
        <taxon>Rhodospirillaceae</taxon>
        <taxon>Marinibaculum</taxon>
    </lineage>
</organism>
<dbReference type="Proteomes" id="UP001595528">
    <property type="component" value="Unassembled WGS sequence"/>
</dbReference>
<reference evidence="3" key="1">
    <citation type="journal article" date="2019" name="Int. J. Syst. Evol. Microbiol.">
        <title>The Global Catalogue of Microorganisms (GCM) 10K type strain sequencing project: providing services to taxonomists for standard genome sequencing and annotation.</title>
        <authorList>
            <consortium name="The Broad Institute Genomics Platform"/>
            <consortium name="The Broad Institute Genome Sequencing Center for Infectious Disease"/>
            <person name="Wu L."/>
            <person name="Ma J."/>
        </authorList>
    </citation>
    <scope>NUCLEOTIDE SEQUENCE [LARGE SCALE GENOMIC DNA]</scope>
    <source>
        <strain evidence="3">KCTC 42964</strain>
    </source>
</reference>
<name>A0ABV7LAM8_9PROT</name>
<evidence type="ECO:0000313" key="2">
    <source>
        <dbReference type="EMBL" id="MFC3231471.1"/>
    </source>
</evidence>
<accession>A0ABV7LAM8</accession>
<keyword evidence="3" id="KW-1185">Reference proteome</keyword>
<sequence>MDRNTGSGTVKPPQKDRTAPARKPRKDGRIDLDRVSGGGFTSPDGDTL</sequence>
<comment type="caution">
    <text evidence="2">The sequence shown here is derived from an EMBL/GenBank/DDBJ whole genome shotgun (WGS) entry which is preliminary data.</text>
</comment>
<evidence type="ECO:0000256" key="1">
    <source>
        <dbReference type="SAM" id="MobiDB-lite"/>
    </source>
</evidence>
<protein>
    <submittedName>
        <fullName evidence="2">Uncharacterized protein</fullName>
    </submittedName>
</protein>
<dbReference type="RefSeq" id="WP_379906956.1">
    <property type="nucleotide sequence ID" value="NZ_JBHRTR010000054.1"/>
</dbReference>
<dbReference type="EMBL" id="JBHRTR010000054">
    <property type="protein sequence ID" value="MFC3231471.1"/>
    <property type="molecule type" value="Genomic_DNA"/>
</dbReference>
<proteinExistence type="predicted"/>
<gene>
    <name evidence="2" type="ORF">ACFOGJ_29755</name>
</gene>